<dbReference type="Proteomes" id="UP001153269">
    <property type="component" value="Unassembled WGS sequence"/>
</dbReference>
<feature type="signal peptide" evidence="2">
    <location>
        <begin position="1"/>
        <end position="28"/>
    </location>
</feature>
<keyword evidence="4" id="KW-1185">Reference proteome</keyword>
<proteinExistence type="predicted"/>
<protein>
    <submittedName>
        <fullName evidence="3">Uncharacterized protein</fullName>
    </submittedName>
</protein>
<accession>A0A9N7UTX8</accession>
<evidence type="ECO:0000313" key="4">
    <source>
        <dbReference type="Proteomes" id="UP001153269"/>
    </source>
</evidence>
<dbReference type="AlphaFoldDB" id="A0A9N7UTX8"/>
<keyword evidence="2" id="KW-0732">Signal</keyword>
<sequence length="148" mass="15620">MERPATPPPEHTLLFLLLLLLLPPSTSPAITHTRSSQTPSPCSPPCPLPPPRPALTLAGYGAFHGGLSTSSVFRRLCPWQGNKQAPRERSLRGVEVAGTVTVDSAGGCRANSEDRAAAVLLPSSTDASSDPWDLGVTDQCHCHHAPQT</sequence>
<comment type="caution">
    <text evidence="3">The sequence shown here is derived from an EMBL/GenBank/DDBJ whole genome shotgun (WGS) entry which is preliminary data.</text>
</comment>
<evidence type="ECO:0000256" key="2">
    <source>
        <dbReference type="SAM" id="SignalP"/>
    </source>
</evidence>
<feature type="compositionally biased region" description="Pro residues" evidence="1">
    <location>
        <begin position="41"/>
        <end position="50"/>
    </location>
</feature>
<feature type="chain" id="PRO_5040288249" evidence="2">
    <location>
        <begin position="29"/>
        <end position="148"/>
    </location>
</feature>
<reference evidence="3" key="1">
    <citation type="submission" date="2020-03" db="EMBL/GenBank/DDBJ databases">
        <authorList>
            <person name="Weist P."/>
        </authorList>
    </citation>
    <scope>NUCLEOTIDE SEQUENCE</scope>
</reference>
<evidence type="ECO:0000313" key="3">
    <source>
        <dbReference type="EMBL" id="CAB1436229.1"/>
    </source>
</evidence>
<gene>
    <name evidence="3" type="ORF">PLEPLA_LOCUS24264</name>
</gene>
<dbReference type="EMBL" id="CADEAL010001868">
    <property type="protein sequence ID" value="CAB1436229.1"/>
    <property type="molecule type" value="Genomic_DNA"/>
</dbReference>
<organism evidence="3 4">
    <name type="scientific">Pleuronectes platessa</name>
    <name type="common">European plaice</name>
    <dbReference type="NCBI Taxonomy" id="8262"/>
    <lineage>
        <taxon>Eukaryota</taxon>
        <taxon>Metazoa</taxon>
        <taxon>Chordata</taxon>
        <taxon>Craniata</taxon>
        <taxon>Vertebrata</taxon>
        <taxon>Euteleostomi</taxon>
        <taxon>Actinopterygii</taxon>
        <taxon>Neopterygii</taxon>
        <taxon>Teleostei</taxon>
        <taxon>Neoteleostei</taxon>
        <taxon>Acanthomorphata</taxon>
        <taxon>Carangaria</taxon>
        <taxon>Pleuronectiformes</taxon>
        <taxon>Pleuronectoidei</taxon>
        <taxon>Pleuronectidae</taxon>
        <taxon>Pleuronectes</taxon>
    </lineage>
</organism>
<feature type="region of interest" description="Disordered" evidence="1">
    <location>
        <begin position="29"/>
        <end position="50"/>
    </location>
</feature>
<name>A0A9N7UTX8_PLEPL</name>
<evidence type="ECO:0000256" key="1">
    <source>
        <dbReference type="SAM" id="MobiDB-lite"/>
    </source>
</evidence>